<dbReference type="GO" id="GO:0006508">
    <property type="term" value="P:proteolysis"/>
    <property type="evidence" value="ECO:0007669"/>
    <property type="project" value="UniProtKB-KW"/>
</dbReference>
<feature type="non-terminal residue" evidence="1">
    <location>
        <position position="46"/>
    </location>
</feature>
<proteinExistence type="predicted"/>
<dbReference type="GO" id="GO:0008233">
    <property type="term" value="F:peptidase activity"/>
    <property type="evidence" value="ECO:0007669"/>
    <property type="project" value="UniProtKB-KW"/>
</dbReference>
<sequence length="46" mass="5107">MPFLAPIVHMGGRELLDGALVSPIPYEKAQSEGYKKFVFVLTRNEG</sequence>
<comment type="caution">
    <text evidence="1">The sequence shown here is derived from an EMBL/GenBank/DDBJ whole genome shotgun (WGS) entry which is preliminary data.</text>
</comment>
<organism evidence="1">
    <name type="scientific">gut metagenome</name>
    <dbReference type="NCBI Taxonomy" id="749906"/>
    <lineage>
        <taxon>unclassified sequences</taxon>
        <taxon>metagenomes</taxon>
        <taxon>organismal metagenomes</taxon>
    </lineage>
</organism>
<keyword evidence="1" id="KW-0378">Hydrolase</keyword>
<reference evidence="1" key="1">
    <citation type="journal article" date="2012" name="PLoS ONE">
        <title>Gene sets for utilization of primary and secondary nutrition supplies in the distal gut of endangered iberian lynx.</title>
        <authorList>
            <person name="Alcaide M."/>
            <person name="Messina E."/>
            <person name="Richter M."/>
            <person name="Bargiela R."/>
            <person name="Peplies J."/>
            <person name="Huws S.A."/>
            <person name="Newbold C.J."/>
            <person name="Golyshin P.N."/>
            <person name="Simon M.A."/>
            <person name="Lopez G."/>
            <person name="Yakimov M.M."/>
            <person name="Ferrer M."/>
        </authorList>
    </citation>
    <scope>NUCLEOTIDE SEQUENCE</scope>
</reference>
<gene>
    <name evidence="1" type="ORF">EVA_16907</name>
</gene>
<protein>
    <submittedName>
        <fullName evidence="1">Serine protease</fullName>
    </submittedName>
</protein>
<keyword evidence="1" id="KW-0645">Protease</keyword>
<accession>J9FZL2</accession>
<name>J9FZL2_9ZZZZ</name>
<dbReference type="AlphaFoldDB" id="J9FZL2"/>
<dbReference type="EMBL" id="AMCI01006067">
    <property type="protein sequence ID" value="EJW94987.1"/>
    <property type="molecule type" value="Genomic_DNA"/>
</dbReference>
<evidence type="ECO:0000313" key="1">
    <source>
        <dbReference type="EMBL" id="EJW94987.1"/>
    </source>
</evidence>